<reference evidence="1" key="1">
    <citation type="journal article" date="2020" name="Stud. Mycol.">
        <title>101 Dothideomycetes genomes: a test case for predicting lifestyles and emergence of pathogens.</title>
        <authorList>
            <person name="Haridas S."/>
            <person name="Albert R."/>
            <person name="Binder M."/>
            <person name="Bloem J."/>
            <person name="Labutti K."/>
            <person name="Salamov A."/>
            <person name="Andreopoulos B."/>
            <person name="Baker S."/>
            <person name="Barry K."/>
            <person name="Bills G."/>
            <person name="Bluhm B."/>
            <person name="Cannon C."/>
            <person name="Castanera R."/>
            <person name="Culley D."/>
            <person name="Daum C."/>
            <person name="Ezra D."/>
            <person name="Gonzalez J."/>
            <person name="Henrissat B."/>
            <person name="Kuo A."/>
            <person name="Liang C."/>
            <person name="Lipzen A."/>
            <person name="Lutzoni F."/>
            <person name="Magnuson J."/>
            <person name="Mondo S."/>
            <person name="Nolan M."/>
            <person name="Ohm R."/>
            <person name="Pangilinan J."/>
            <person name="Park H.-J."/>
            <person name="Ramirez L."/>
            <person name="Alfaro M."/>
            <person name="Sun H."/>
            <person name="Tritt A."/>
            <person name="Yoshinaga Y."/>
            <person name="Zwiers L.-H."/>
            <person name="Turgeon B."/>
            <person name="Goodwin S."/>
            <person name="Spatafora J."/>
            <person name="Crous P."/>
            <person name="Grigoriev I."/>
        </authorList>
    </citation>
    <scope>NUCLEOTIDE SEQUENCE</scope>
    <source>
        <strain evidence="1">CBS 183.55</strain>
    </source>
</reference>
<dbReference type="Proteomes" id="UP000800082">
    <property type="component" value="Unassembled WGS sequence"/>
</dbReference>
<evidence type="ECO:0000313" key="2">
    <source>
        <dbReference type="Proteomes" id="UP000800082"/>
    </source>
</evidence>
<dbReference type="GeneID" id="54355074"/>
<dbReference type="OrthoDB" id="3942738at2759"/>
<protein>
    <submittedName>
        <fullName evidence="1">Uncharacterized protein</fullName>
    </submittedName>
</protein>
<sequence>MPLEEALAELDTLGPDNTLSYQALAKKHGCCRSTLTRCHHSVCASLLYPRDKVEIVQYVKLLTERHLMPTRKVLVRIITPLCRWLPSN</sequence>
<name>A0A6A5R6K8_9PLEO</name>
<organism evidence="1 2">
    <name type="scientific">Didymella exigua CBS 183.55</name>
    <dbReference type="NCBI Taxonomy" id="1150837"/>
    <lineage>
        <taxon>Eukaryota</taxon>
        <taxon>Fungi</taxon>
        <taxon>Dikarya</taxon>
        <taxon>Ascomycota</taxon>
        <taxon>Pezizomycotina</taxon>
        <taxon>Dothideomycetes</taxon>
        <taxon>Pleosporomycetidae</taxon>
        <taxon>Pleosporales</taxon>
        <taxon>Pleosporineae</taxon>
        <taxon>Didymellaceae</taxon>
        <taxon>Didymella</taxon>
    </lineage>
</organism>
<gene>
    <name evidence="1" type="ORF">M421DRAFT_78497</name>
</gene>
<evidence type="ECO:0000313" key="1">
    <source>
        <dbReference type="EMBL" id="KAF1922366.1"/>
    </source>
</evidence>
<keyword evidence="2" id="KW-1185">Reference proteome</keyword>
<dbReference type="EMBL" id="ML979030">
    <property type="protein sequence ID" value="KAF1922366.1"/>
    <property type="molecule type" value="Genomic_DNA"/>
</dbReference>
<dbReference type="AlphaFoldDB" id="A0A6A5R6K8"/>
<dbReference type="RefSeq" id="XP_033442619.1">
    <property type="nucleotide sequence ID" value="XM_033597407.1"/>
</dbReference>
<accession>A0A6A5R6K8</accession>
<proteinExistence type="predicted"/>